<feature type="chain" id="PRO_5046649608" evidence="2">
    <location>
        <begin position="22"/>
        <end position="307"/>
    </location>
</feature>
<dbReference type="EMBL" id="BAABHD010000082">
    <property type="protein sequence ID" value="GAA4467371.1"/>
    <property type="molecule type" value="Genomic_DNA"/>
</dbReference>
<dbReference type="Proteomes" id="UP001501175">
    <property type="component" value="Unassembled WGS sequence"/>
</dbReference>
<name>A0ABP8NKF4_9BACT</name>
<dbReference type="Gene3D" id="2.120.10.30">
    <property type="entry name" value="TolB, C-terminal domain"/>
    <property type="match status" value="1"/>
</dbReference>
<dbReference type="InterPro" id="IPR051262">
    <property type="entry name" value="SMP-30/CGR1_Lactonase"/>
</dbReference>
<dbReference type="InterPro" id="IPR013658">
    <property type="entry name" value="SGL"/>
</dbReference>
<keyword evidence="5" id="KW-1185">Reference proteome</keyword>
<proteinExistence type="predicted"/>
<keyword evidence="1" id="KW-0378">Hydrolase</keyword>
<dbReference type="RefSeq" id="WP_345248406.1">
    <property type="nucleotide sequence ID" value="NZ_BAABHD010000082.1"/>
</dbReference>
<feature type="signal peptide" evidence="2">
    <location>
        <begin position="1"/>
        <end position="21"/>
    </location>
</feature>
<dbReference type="InterPro" id="IPR011042">
    <property type="entry name" value="6-blade_b-propeller_TolB-like"/>
</dbReference>
<dbReference type="Pfam" id="PF08450">
    <property type="entry name" value="SGL"/>
    <property type="match status" value="1"/>
</dbReference>
<organism evidence="4 5">
    <name type="scientific">Nibrella saemangeumensis</name>
    <dbReference type="NCBI Taxonomy" id="1084526"/>
    <lineage>
        <taxon>Bacteria</taxon>
        <taxon>Pseudomonadati</taxon>
        <taxon>Bacteroidota</taxon>
        <taxon>Cytophagia</taxon>
        <taxon>Cytophagales</taxon>
        <taxon>Spirosomataceae</taxon>
        <taxon>Nibrella</taxon>
    </lineage>
</organism>
<dbReference type="PANTHER" id="PTHR47572">
    <property type="entry name" value="LIPOPROTEIN-RELATED"/>
    <property type="match status" value="1"/>
</dbReference>
<feature type="domain" description="SMP-30/Gluconolactonase/LRE-like region" evidence="3">
    <location>
        <begin position="52"/>
        <end position="293"/>
    </location>
</feature>
<evidence type="ECO:0000256" key="2">
    <source>
        <dbReference type="SAM" id="SignalP"/>
    </source>
</evidence>
<evidence type="ECO:0000259" key="3">
    <source>
        <dbReference type="Pfam" id="PF08450"/>
    </source>
</evidence>
<gene>
    <name evidence="4" type="ORF">GCM10023189_50940</name>
</gene>
<sequence length="307" mass="34490">MIVFRRITRAIAIFLFFSASAYSQQTTGPIPDSIKVVAPGATVQRVSNQFSFTEGPAVDKKGNIYFTDQPNDKIWKYDTDGTLSLFMDKTGRSNGMYFDKKGNLISCADEKNELWSISPDKEVTVLMSDYKGKKLNGPNDLWIDPKGNIYFTDPYYQRAWWERKKPDVEGQHVYYLPKGQKEPIPVSTDFKQPNGIIGTPDGKYLYVADIGDRKTYKFDISKDGTLTNRQLFAPMGSDGMTLDNQGNLYITGQGVTIFDPSGKKIGNIPVPSRWTANVTFGGKDRKTLFITATESVYTVPMRVKGIK</sequence>
<accession>A0ABP8NKF4</accession>
<reference evidence="5" key="1">
    <citation type="journal article" date="2019" name="Int. J. Syst. Evol. Microbiol.">
        <title>The Global Catalogue of Microorganisms (GCM) 10K type strain sequencing project: providing services to taxonomists for standard genome sequencing and annotation.</title>
        <authorList>
            <consortium name="The Broad Institute Genomics Platform"/>
            <consortium name="The Broad Institute Genome Sequencing Center for Infectious Disease"/>
            <person name="Wu L."/>
            <person name="Ma J."/>
        </authorList>
    </citation>
    <scope>NUCLEOTIDE SEQUENCE [LARGE SCALE GENOMIC DNA]</scope>
    <source>
        <strain evidence="5">JCM 17927</strain>
    </source>
</reference>
<dbReference type="SUPFAM" id="SSF63829">
    <property type="entry name" value="Calcium-dependent phosphotriesterase"/>
    <property type="match status" value="1"/>
</dbReference>
<comment type="caution">
    <text evidence="4">The sequence shown here is derived from an EMBL/GenBank/DDBJ whole genome shotgun (WGS) entry which is preliminary data.</text>
</comment>
<evidence type="ECO:0000313" key="4">
    <source>
        <dbReference type="EMBL" id="GAA4467371.1"/>
    </source>
</evidence>
<dbReference type="PANTHER" id="PTHR47572:SF4">
    <property type="entry name" value="LACTONASE DRP35"/>
    <property type="match status" value="1"/>
</dbReference>
<protein>
    <submittedName>
        <fullName evidence="4">SMP-30/gluconolactonase/LRE family protein</fullName>
    </submittedName>
</protein>
<keyword evidence="2" id="KW-0732">Signal</keyword>
<evidence type="ECO:0000313" key="5">
    <source>
        <dbReference type="Proteomes" id="UP001501175"/>
    </source>
</evidence>
<evidence type="ECO:0000256" key="1">
    <source>
        <dbReference type="ARBA" id="ARBA00022801"/>
    </source>
</evidence>